<comment type="caution">
    <text evidence="1">The sequence shown here is derived from an EMBL/GenBank/DDBJ whole genome shotgun (WGS) entry which is preliminary data.</text>
</comment>
<proteinExistence type="predicted"/>
<dbReference type="Gene3D" id="1.10.150.240">
    <property type="entry name" value="Putative phosphatase, domain 2"/>
    <property type="match status" value="1"/>
</dbReference>
<dbReference type="Pfam" id="PF13419">
    <property type="entry name" value="HAD_2"/>
    <property type="match status" value="1"/>
</dbReference>
<dbReference type="GO" id="GO:0016791">
    <property type="term" value="F:phosphatase activity"/>
    <property type="evidence" value="ECO:0007669"/>
    <property type="project" value="TreeGrafter"/>
</dbReference>
<dbReference type="SFLD" id="SFLDG01129">
    <property type="entry name" value="C1.5:_HAD__Beta-PGM__Phosphata"/>
    <property type="match status" value="1"/>
</dbReference>
<dbReference type="PANTHER" id="PTHR18901:SF38">
    <property type="entry name" value="PSEUDOURIDINE-5'-PHOSPHATASE"/>
    <property type="match status" value="1"/>
</dbReference>
<dbReference type="InterPro" id="IPR006439">
    <property type="entry name" value="HAD-SF_hydro_IA"/>
</dbReference>
<dbReference type="InterPro" id="IPR041492">
    <property type="entry name" value="HAD_2"/>
</dbReference>
<evidence type="ECO:0000313" key="1">
    <source>
        <dbReference type="EMBL" id="KAK8378107.1"/>
    </source>
</evidence>
<keyword evidence="2" id="KW-1185">Reference proteome</keyword>
<dbReference type="SFLD" id="SFLDS00003">
    <property type="entry name" value="Haloacid_Dehalogenase"/>
    <property type="match status" value="1"/>
</dbReference>
<gene>
    <name evidence="1" type="ORF">O3P69_018817</name>
</gene>
<dbReference type="AlphaFoldDB" id="A0AAW0STU2"/>
<dbReference type="InterPro" id="IPR023198">
    <property type="entry name" value="PGP-like_dom2"/>
</dbReference>
<dbReference type="EMBL" id="JARAKH010000046">
    <property type="protein sequence ID" value="KAK8378107.1"/>
    <property type="molecule type" value="Genomic_DNA"/>
</dbReference>
<dbReference type="InterPro" id="IPR036412">
    <property type="entry name" value="HAD-like_sf"/>
</dbReference>
<dbReference type="SUPFAM" id="SSF56784">
    <property type="entry name" value="HAD-like"/>
    <property type="match status" value="1"/>
</dbReference>
<evidence type="ECO:0000313" key="2">
    <source>
        <dbReference type="Proteomes" id="UP001487740"/>
    </source>
</evidence>
<sequence length="229" mass="25191">MASPKPVTHVIFDMDGLLLDTVGICLECQNRILEPLGHSLSWVQLMAQMGLSATEMCQNICQDFHLEITPEEYKRRLALVYPEVFPKSTIMPGAERLVRHLHKHNIPIAIASGGAQDSFDLKTTNHRDLVSLFGHVVLASSDPEVTKGKPEPDVFLVCARRFPDNPDPSKCLVFEDAPNGVQAGVAAGMQVVMVPDSRLSSELTKGATEVLASLEDFKPERYGLPPFDD</sequence>
<dbReference type="NCBIfam" id="TIGR01509">
    <property type="entry name" value="HAD-SF-IA-v3"/>
    <property type="match status" value="1"/>
</dbReference>
<dbReference type="FunFam" id="3.40.50.1000:FF:000055">
    <property type="entry name" value="Haloacid dehalogenase-like hydrolase family protein"/>
    <property type="match status" value="1"/>
</dbReference>
<name>A0AAW0STU2_SCYPA</name>
<organism evidence="1 2">
    <name type="scientific">Scylla paramamosain</name>
    <name type="common">Mud crab</name>
    <dbReference type="NCBI Taxonomy" id="85552"/>
    <lineage>
        <taxon>Eukaryota</taxon>
        <taxon>Metazoa</taxon>
        <taxon>Ecdysozoa</taxon>
        <taxon>Arthropoda</taxon>
        <taxon>Crustacea</taxon>
        <taxon>Multicrustacea</taxon>
        <taxon>Malacostraca</taxon>
        <taxon>Eumalacostraca</taxon>
        <taxon>Eucarida</taxon>
        <taxon>Decapoda</taxon>
        <taxon>Pleocyemata</taxon>
        <taxon>Brachyura</taxon>
        <taxon>Eubrachyura</taxon>
        <taxon>Portunoidea</taxon>
        <taxon>Portunidae</taxon>
        <taxon>Portuninae</taxon>
        <taxon>Scylla</taxon>
    </lineage>
</organism>
<accession>A0AAW0STU2</accession>
<dbReference type="InterPro" id="IPR023214">
    <property type="entry name" value="HAD_sf"/>
</dbReference>
<dbReference type="PANTHER" id="PTHR18901">
    <property type="entry name" value="2-DEOXYGLUCOSE-6-PHOSPHATE PHOSPHATASE 2"/>
    <property type="match status" value="1"/>
</dbReference>
<reference evidence="1 2" key="1">
    <citation type="submission" date="2023-03" db="EMBL/GenBank/DDBJ databases">
        <title>High-quality genome of Scylla paramamosain provides insights in environmental adaptation.</title>
        <authorList>
            <person name="Zhang L."/>
        </authorList>
    </citation>
    <scope>NUCLEOTIDE SEQUENCE [LARGE SCALE GENOMIC DNA]</scope>
    <source>
        <strain evidence="1">LZ_2023a</strain>
        <tissue evidence="1">Muscle</tissue>
    </source>
</reference>
<protein>
    <submittedName>
        <fullName evidence="1">Uncharacterized protein</fullName>
    </submittedName>
</protein>
<dbReference type="Gene3D" id="3.40.50.1000">
    <property type="entry name" value="HAD superfamily/HAD-like"/>
    <property type="match status" value="1"/>
</dbReference>
<dbReference type="Proteomes" id="UP001487740">
    <property type="component" value="Unassembled WGS sequence"/>
</dbReference>